<feature type="transmembrane region" description="Helical" evidence="1">
    <location>
        <begin position="179"/>
        <end position="203"/>
    </location>
</feature>
<feature type="transmembrane region" description="Helical" evidence="1">
    <location>
        <begin position="331"/>
        <end position="353"/>
    </location>
</feature>
<evidence type="ECO:0000256" key="1">
    <source>
        <dbReference type="SAM" id="Phobius"/>
    </source>
</evidence>
<comment type="caution">
    <text evidence="2">The sequence shown here is derived from an EMBL/GenBank/DDBJ whole genome shotgun (WGS) entry which is preliminary data.</text>
</comment>
<feature type="transmembrane region" description="Helical" evidence="1">
    <location>
        <begin position="436"/>
        <end position="455"/>
    </location>
</feature>
<dbReference type="Pfam" id="PF03929">
    <property type="entry name" value="PepSY_TM"/>
    <property type="match status" value="1"/>
</dbReference>
<dbReference type="InterPro" id="IPR005625">
    <property type="entry name" value="PepSY-ass_TM"/>
</dbReference>
<keyword evidence="3" id="KW-1185">Reference proteome</keyword>
<dbReference type="OrthoDB" id="9776609at2"/>
<dbReference type="EMBL" id="VUKA01000012">
    <property type="protein sequence ID" value="KAA2212059.1"/>
    <property type="molecule type" value="Genomic_DNA"/>
</dbReference>
<dbReference type="PANTHER" id="PTHR34219">
    <property type="entry name" value="IRON-REGULATED INNER MEMBRANE PROTEIN-RELATED"/>
    <property type="match status" value="1"/>
</dbReference>
<dbReference type="Proteomes" id="UP000322110">
    <property type="component" value="Unassembled WGS sequence"/>
</dbReference>
<feature type="transmembrane region" description="Helical" evidence="1">
    <location>
        <begin position="467"/>
        <end position="488"/>
    </location>
</feature>
<reference evidence="2 3" key="1">
    <citation type="journal article" date="2015" name="Int. J. Syst. Evol. Microbiol.">
        <title>Roseomonas oryzae sp. nov., isolated from paddy rhizosphere soil.</title>
        <authorList>
            <person name="Ramaprasad E.V."/>
            <person name="Sasikala Ch."/>
            <person name="Ramana Ch.V."/>
        </authorList>
    </citation>
    <scope>NUCLEOTIDE SEQUENCE [LARGE SCALE GENOMIC DNA]</scope>
    <source>
        <strain evidence="2 3">KCTC 42542</strain>
    </source>
</reference>
<evidence type="ECO:0000313" key="2">
    <source>
        <dbReference type="EMBL" id="KAA2212059.1"/>
    </source>
</evidence>
<keyword evidence="1" id="KW-0812">Transmembrane</keyword>
<gene>
    <name evidence="2" type="ORF">F0Q34_17025</name>
</gene>
<feature type="transmembrane region" description="Helical" evidence="1">
    <location>
        <begin position="134"/>
        <end position="158"/>
    </location>
</feature>
<proteinExistence type="predicted"/>
<evidence type="ECO:0000313" key="3">
    <source>
        <dbReference type="Proteomes" id="UP000322110"/>
    </source>
</evidence>
<accession>A0A5B2TD28</accession>
<dbReference type="PANTHER" id="PTHR34219:SF4">
    <property type="entry name" value="PEPSY DOMAIN-CONTAINING PROTEIN"/>
    <property type="match status" value="1"/>
</dbReference>
<feature type="transmembrane region" description="Helical" evidence="1">
    <location>
        <begin position="374"/>
        <end position="393"/>
    </location>
</feature>
<keyword evidence="1" id="KW-1133">Transmembrane helix</keyword>
<name>A0A5B2TD28_9PROT</name>
<sequence>MAWLHTWSGLLLGWVLFAVFLTGTAAYLRPEISHWMRPELAFARPEPQVAEVAIAAMRKLAPDSPSWFITLPDERETTIRAFWRDAAARGRVFRSAVLDAGSGEPVVARNTLGGEFFFRFHFQLHYVGALWGRWIVSICTMFMLVAIVSGVITHRRIFADFFTFRPGKGQRSWMDGHNVCAVLALPYHLMITYSGLVLFMLMVMPWGVDSVYPGQRATFNTEAFGNAPPRPRSGIPEPLAPIRPLLEEAQSQWHGGRIGRIVVAHPGDAAATIQIVRAEAERISYNPQTLLFDGVTGMLLHSSAEDRPAAELRGVMYGLHIGRFAGPPLRALFLLSGLAGSVMVATGCVLWAVKRQQQASRQGRPGFGTRLVGHLNIAAIAGLPLAMAAFFWANRAIPPGMPQRAEWEVHAFFIAWGLCLLHPLLRPARRAWMEQFAAGALAFMLLPFGSALFTQRDFLTALQEGDMVRAWFELGLLGCGGLLAALAWKVARRRPAMAAAAPLGSRKGREPAQAVAEPMS</sequence>
<organism evidence="2 3">
    <name type="scientific">Teichococcus oryzae</name>
    <dbReference type="NCBI Taxonomy" id="1608942"/>
    <lineage>
        <taxon>Bacteria</taxon>
        <taxon>Pseudomonadati</taxon>
        <taxon>Pseudomonadota</taxon>
        <taxon>Alphaproteobacteria</taxon>
        <taxon>Acetobacterales</taxon>
        <taxon>Roseomonadaceae</taxon>
        <taxon>Roseomonas</taxon>
    </lineage>
</organism>
<keyword evidence="1" id="KW-0472">Membrane</keyword>
<dbReference type="AlphaFoldDB" id="A0A5B2TD28"/>
<protein>
    <submittedName>
        <fullName evidence="2">PepSY domain-containing protein</fullName>
    </submittedName>
</protein>
<feature type="transmembrane region" description="Helical" evidence="1">
    <location>
        <begin position="405"/>
        <end position="424"/>
    </location>
</feature>